<protein>
    <recommendedName>
        <fullName evidence="4">Tryptophan--tRNA ligase, cytoplasmic</fullName>
        <ecNumber evidence="3">6.1.1.2</ecNumber>
    </recommendedName>
    <alternativeName>
        <fullName evidence="11">Tryptophanyl-tRNA synthetase</fullName>
    </alternativeName>
</protein>
<evidence type="ECO:0000256" key="5">
    <source>
        <dbReference type="ARBA" id="ARBA00022490"/>
    </source>
</evidence>
<keyword evidence="15" id="KW-1185">Reference proteome</keyword>
<dbReference type="PROSITE" id="PS00178">
    <property type="entry name" value="AA_TRNA_LIGASE_I"/>
    <property type="match status" value="1"/>
</dbReference>
<dbReference type="CDD" id="cd00806">
    <property type="entry name" value="TrpRS_core"/>
    <property type="match status" value="1"/>
</dbReference>
<dbReference type="Gene3D" id="3.40.50.620">
    <property type="entry name" value="HUPs"/>
    <property type="match status" value="1"/>
</dbReference>
<dbReference type="GO" id="GO:0006436">
    <property type="term" value="P:tryptophanyl-tRNA aminoacylation"/>
    <property type="evidence" value="ECO:0007669"/>
    <property type="project" value="InterPro"/>
</dbReference>
<dbReference type="Pfam" id="PF00579">
    <property type="entry name" value="tRNA-synt_1b"/>
    <property type="match status" value="1"/>
</dbReference>
<evidence type="ECO:0000256" key="7">
    <source>
        <dbReference type="ARBA" id="ARBA00022741"/>
    </source>
</evidence>
<keyword evidence="9 12" id="KW-0648">Protein biosynthesis</keyword>
<dbReference type="AlphaFoldDB" id="A0A3E2GXV3"/>
<evidence type="ECO:0000256" key="3">
    <source>
        <dbReference type="ARBA" id="ARBA00013161"/>
    </source>
</evidence>
<evidence type="ECO:0000256" key="12">
    <source>
        <dbReference type="RuleBase" id="RU363036"/>
    </source>
</evidence>
<proteinExistence type="inferred from homology"/>
<dbReference type="InterPro" id="IPR002306">
    <property type="entry name" value="Trp-tRNA-ligase"/>
</dbReference>
<dbReference type="InterPro" id="IPR001412">
    <property type="entry name" value="aa-tRNA-synth_I_CS"/>
</dbReference>
<feature type="region of interest" description="Disordered" evidence="13">
    <location>
        <begin position="421"/>
        <end position="491"/>
    </location>
</feature>
<dbReference type="SUPFAM" id="SSF52374">
    <property type="entry name" value="Nucleotidylyl transferase"/>
    <property type="match status" value="1"/>
</dbReference>
<evidence type="ECO:0000256" key="8">
    <source>
        <dbReference type="ARBA" id="ARBA00022840"/>
    </source>
</evidence>
<dbReference type="OMA" id="CIYDNFG"/>
<dbReference type="PRINTS" id="PR01039">
    <property type="entry name" value="TRNASYNTHTRP"/>
</dbReference>
<keyword evidence="6 12" id="KW-0436">Ligase</keyword>
<dbReference type="EC" id="6.1.1.2" evidence="3"/>
<evidence type="ECO:0000256" key="6">
    <source>
        <dbReference type="ARBA" id="ARBA00022598"/>
    </source>
</evidence>
<evidence type="ECO:0000313" key="14">
    <source>
        <dbReference type="EMBL" id="RFU25949.1"/>
    </source>
</evidence>
<evidence type="ECO:0000313" key="15">
    <source>
        <dbReference type="Proteomes" id="UP000258309"/>
    </source>
</evidence>
<dbReference type="FunFam" id="3.40.50.620:FF:000033">
    <property type="entry name" value="tryptophan--tRNA ligase, cytoplasmic"/>
    <property type="match status" value="1"/>
</dbReference>
<gene>
    <name evidence="14" type="ORF">B7463_g10381</name>
</gene>
<evidence type="ECO:0000256" key="4">
    <source>
        <dbReference type="ARBA" id="ARBA00013782"/>
    </source>
</evidence>
<feature type="non-terminal residue" evidence="14">
    <location>
        <position position="491"/>
    </location>
</feature>
<evidence type="ECO:0000256" key="10">
    <source>
        <dbReference type="ARBA" id="ARBA00023146"/>
    </source>
</evidence>
<dbReference type="InterPro" id="IPR002305">
    <property type="entry name" value="aa-tRNA-synth_Ic"/>
</dbReference>
<dbReference type="FunFam" id="1.10.240.10:FF:000003">
    <property type="entry name" value="Tryptophan--tRNA ligase, cytoplasmic"/>
    <property type="match status" value="1"/>
</dbReference>
<comment type="caution">
    <text evidence="14">The sequence shown here is derived from an EMBL/GenBank/DDBJ whole genome shotgun (WGS) entry which is preliminary data.</text>
</comment>
<dbReference type="Proteomes" id="UP000258309">
    <property type="component" value="Unassembled WGS sequence"/>
</dbReference>
<dbReference type="PANTHER" id="PTHR10055:SF1">
    <property type="entry name" value="TRYPTOPHAN--TRNA LIGASE, CYTOPLASMIC"/>
    <property type="match status" value="1"/>
</dbReference>
<accession>A0A3E2GXV3</accession>
<dbReference type="PANTHER" id="PTHR10055">
    <property type="entry name" value="TRYPTOPHANYL-TRNA SYNTHETASE"/>
    <property type="match status" value="1"/>
</dbReference>
<keyword evidence="8 12" id="KW-0067">ATP-binding</keyword>
<evidence type="ECO:0000256" key="13">
    <source>
        <dbReference type="SAM" id="MobiDB-lite"/>
    </source>
</evidence>
<dbReference type="GO" id="GO:0005524">
    <property type="term" value="F:ATP binding"/>
    <property type="evidence" value="ECO:0007669"/>
    <property type="project" value="UniProtKB-KW"/>
</dbReference>
<keyword evidence="5" id="KW-0963">Cytoplasm</keyword>
<dbReference type="GO" id="GO:0005737">
    <property type="term" value="C:cytoplasm"/>
    <property type="evidence" value="ECO:0007669"/>
    <property type="project" value="UniProtKB-SubCell"/>
</dbReference>
<evidence type="ECO:0000256" key="2">
    <source>
        <dbReference type="ARBA" id="ARBA00005594"/>
    </source>
</evidence>
<dbReference type="EMBL" id="NCSJ02000294">
    <property type="protein sequence ID" value="RFU25949.1"/>
    <property type="molecule type" value="Genomic_DNA"/>
</dbReference>
<organism evidence="14 15">
    <name type="scientific">Scytalidium lignicola</name>
    <name type="common">Hyphomycete</name>
    <dbReference type="NCBI Taxonomy" id="5539"/>
    <lineage>
        <taxon>Eukaryota</taxon>
        <taxon>Fungi</taxon>
        <taxon>Dikarya</taxon>
        <taxon>Ascomycota</taxon>
        <taxon>Pezizomycotina</taxon>
        <taxon>Leotiomycetes</taxon>
        <taxon>Leotiomycetes incertae sedis</taxon>
        <taxon>Scytalidium</taxon>
    </lineage>
</organism>
<keyword evidence="7 12" id="KW-0547">Nucleotide-binding</keyword>
<dbReference type="GO" id="GO:0004830">
    <property type="term" value="F:tryptophan-tRNA ligase activity"/>
    <property type="evidence" value="ECO:0007669"/>
    <property type="project" value="UniProtKB-EC"/>
</dbReference>
<dbReference type="OrthoDB" id="10261385at2759"/>
<evidence type="ECO:0000256" key="1">
    <source>
        <dbReference type="ARBA" id="ARBA00004496"/>
    </source>
</evidence>
<evidence type="ECO:0000256" key="9">
    <source>
        <dbReference type="ARBA" id="ARBA00022917"/>
    </source>
</evidence>
<dbReference type="InterPro" id="IPR014729">
    <property type="entry name" value="Rossmann-like_a/b/a_fold"/>
</dbReference>
<evidence type="ECO:0000256" key="11">
    <source>
        <dbReference type="ARBA" id="ARBA00030268"/>
    </source>
</evidence>
<dbReference type="Gene3D" id="1.10.240.10">
    <property type="entry name" value="Tyrosyl-Transfer RNA Synthetase"/>
    <property type="match status" value="1"/>
</dbReference>
<reference evidence="14 15" key="1">
    <citation type="submission" date="2018-05" db="EMBL/GenBank/DDBJ databases">
        <title>Draft genome sequence of Scytalidium lignicola DSM 105466, a ubiquitous saprotrophic fungus.</title>
        <authorList>
            <person name="Buettner E."/>
            <person name="Gebauer A.M."/>
            <person name="Hofrichter M."/>
            <person name="Liers C."/>
            <person name="Kellner H."/>
        </authorList>
    </citation>
    <scope>NUCLEOTIDE SEQUENCE [LARGE SCALE GENOMIC DNA]</scope>
    <source>
        <strain evidence="14 15">DSM 105466</strain>
    </source>
</reference>
<comment type="subcellular location">
    <subcellularLocation>
        <location evidence="1">Cytoplasm</location>
    </subcellularLocation>
</comment>
<sequence length="491" mass="55181">MEENIQQPAGSAAKEQNINPWSVSGEVAEDGSVKPIDYNKLVDQFGTKLIDEALLERFERVTGHKPHRFLRRQIVFSHRDLEVILDRFEKQQPFFLYSGRGPSSDILHIGHIIPFELTKWLSDVFQVPVIIMLTDDEKYLISQPDRTIDEYEAYARENAKDIIAVGLDPERTFIFSDFEYMGGQFYRNITRIAKRVNRGTADAFFGFDSSTNIGKVHFAAIQAASSFAGSFPFMFGPDSNEIPCLIPCAIDQDPYFRLTRDVASQLKYAKPSLIHARFLDALQGPGSKMSASIESSSILVRDNPKTILNKINKYAFSGGRETLEEHREKGGNPDIDVPYQYLKFFLESDEELEQIRQDYKSGKLLTGEIKKKCAEELAKFCTLFQEQRAKVTDQILDHFMTPRPLLCRGVLSNTLLPSMQSKSELSKGSVKDPNSKSQAKKMKKLEAINAKKQLKASGKEADSMATATVVTLSTKEDKAASGDTITSGRSP</sequence>
<keyword evidence="10 12" id="KW-0030">Aminoacyl-tRNA synthetase</keyword>
<name>A0A3E2GXV3_SCYLI</name>
<feature type="non-terminal residue" evidence="14">
    <location>
        <position position="1"/>
    </location>
</feature>
<comment type="similarity">
    <text evidence="2 12">Belongs to the class-I aminoacyl-tRNA synthetase family.</text>
</comment>
<dbReference type="NCBIfam" id="TIGR00233">
    <property type="entry name" value="trpS"/>
    <property type="match status" value="1"/>
</dbReference>
<feature type="region of interest" description="Disordered" evidence="13">
    <location>
        <begin position="1"/>
        <end position="20"/>
    </location>
</feature>
<dbReference type="STRING" id="5539.A0A3E2GXV3"/>